<protein>
    <submittedName>
        <fullName evidence="2">Amidase</fullName>
        <ecNumber evidence="2">3.5.1.4</ecNumber>
    </submittedName>
</protein>
<evidence type="ECO:0000313" key="2">
    <source>
        <dbReference type="EMBL" id="KPV44916.1"/>
    </source>
</evidence>
<dbReference type="AlphaFoldDB" id="A0A0P9CHD7"/>
<dbReference type="Proteomes" id="UP000050482">
    <property type="component" value="Unassembled WGS sequence"/>
</dbReference>
<evidence type="ECO:0000259" key="1">
    <source>
        <dbReference type="Pfam" id="PF01425"/>
    </source>
</evidence>
<accession>A0A0P9CHD7</accession>
<proteinExistence type="predicted"/>
<dbReference type="NCBIfam" id="NF006006">
    <property type="entry name" value="PRK08137.1"/>
    <property type="match status" value="1"/>
</dbReference>
<evidence type="ECO:0000313" key="3">
    <source>
        <dbReference type="Proteomes" id="UP000050482"/>
    </source>
</evidence>
<dbReference type="STRING" id="471514.AN477_04700"/>
<keyword evidence="3" id="KW-1185">Reference proteome</keyword>
<dbReference type="GO" id="GO:0004040">
    <property type="term" value="F:amidase activity"/>
    <property type="evidence" value="ECO:0007669"/>
    <property type="project" value="UniProtKB-EC"/>
</dbReference>
<dbReference type="PATRIC" id="fig|471514.4.peg.3096"/>
<organism evidence="2 3">
    <name type="scientific">Alicyclobacillus ferrooxydans</name>
    <dbReference type="NCBI Taxonomy" id="471514"/>
    <lineage>
        <taxon>Bacteria</taxon>
        <taxon>Bacillati</taxon>
        <taxon>Bacillota</taxon>
        <taxon>Bacilli</taxon>
        <taxon>Bacillales</taxon>
        <taxon>Alicyclobacillaceae</taxon>
        <taxon>Alicyclobacillus</taxon>
    </lineage>
</organism>
<dbReference type="EC" id="3.5.1.4" evidence="2"/>
<sequence>MDNKPWYPDLTGIAEEPTITALQSAMARGELTSKEIVLYYLGRIAEIDKSGPQLNSILEVNPDALALAEALDAERALYGPRGPLHGIPVVVKDNIDSGDKMHTSAGSLALADSRAAEDAFIVRRLRAAGAVLLGKANMTEWANFMTENMPNGFSSRGGQVLNPYGPGELDTGGSSSGSGASVAANLTTVAIGTETSGSILSPSSQHNIVGIKPTLGLVSRTGIIPIAHSQDTAGPMARTVRDAAILLGVIAGVDEKDPATLASVGRARSDYTVFLDSQGLRGARIGVPREGFYERLPEDKLQLMNEAIERMKELGAEIIDPVNIPNLKESGSIDVLIYEFKADLNAYLATLGPNAKVHSLAEVIAFNLAHEESALKHGQTLLTAAEDTSGTLTESTYIEARARDLYYAAKVGIDAVMKEHQLDALLFPNNWGAALPAKAGYPSITVPAGFAASNGEPVGVTFSGLAYSEPTLLRLAYAYEQATKHRKAPTFEN</sequence>
<name>A0A0P9CHD7_9BACL</name>
<dbReference type="PANTHER" id="PTHR42678">
    <property type="entry name" value="AMIDASE"/>
    <property type="match status" value="1"/>
</dbReference>
<comment type="caution">
    <text evidence="2">The sequence shown here is derived from an EMBL/GenBank/DDBJ whole genome shotgun (WGS) entry which is preliminary data.</text>
</comment>
<dbReference type="SUPFAM" id="SSF75304">
    <property type="entry name" value="Amidase signature (AS) enzymes"/>
    <property type="match status" value="1"/>
</dbReference>
<dbReference type="InterPro" id="IPR036928">
    <property type="entry name" value="AS_sf"/>
</dbReference>
<gene>
    <name evidence="2" type="ORF">AN477_04700</name>
</gene>
<keyword evidence="2" id="KW-0378">Hydrolase</keyword>
<dbReference type="EMBL" id="LJCO01000019">
    <property type="protein sequence ID" value="KPV44916.1"/>
    <property type="molecule type" value="Genomic_DNA"/>
</dbReference>
<reference evidence="2 3" key="1">
    <citation type="submission" date="2015-09" db="EMBL/GenBank/DDBJ databases">
        <title>Draft genome sequence of Alicyclobacillus ferrooxydans DSM 22381.</title>
        <authorList>
            <person name="Hemp J."/>
        </authorList>
    </citation>
    <scope>NUCLEOTIDE SEQUENCE [LARGE SCALE GENOMIC DNA]</scope>
    <source>
        <strain evidence="2 3">TC-34</strain>
    </source>
</reference>
<dbReference type="Pfam" id="PF01425">
    <property type="entry name" value="Amidase"/>
    <property type="match status" value="1"/>
</dbReference>
<feature type="domain" description="Amidase" evidence="1">
    <location>
        <begin position="35"/>
        <end position="473"/>
    </location>
</feature>
<dbReference type="NCBIfam" id="NF005300">
    <property type="entry name" value="PRK06828.1"/>
    <property type="match status" value="1"/>
</dbReference>
<dbReference type="InterPro" id="IPR023631">
    <property type="entry name" value="Amidase_dom"/>
</dbReference>
<dbReference type="PANTHER" id="PTHR42678:SF34">
    <property type="entry name" value="OS04G0183300 PROTEIN"/>
    <property type="match status" value="1"/>
</dbReference>
<dbReference type="RefSeq" id="WP_054968018.1">
    <property type="nucleotide sequence ID" value="NZ_LJCO01000019.1"/>
</dbReference>
<dbReference type="Gene3D" id="3.90.1300.10">
    <property type="entry name" value="Amidase signature (AS) domain"/>
    <property type="match status" value="1"/>
</dbReference>